<evidence type="ECO:0000313" key="4">
    <source>
        <dbReference type="Proteomes" id="UP000321224"/>
    </source>
</evidence>
<feature type="transmembrane region" description="Helical" evidence="2">
    <location>
        <begin position="102"/>
        <end position="124"/>
    </location>
</feature>
<keyword evidence="2" id="KW-1133">Transmembrane helix</keyword>
<evidence type="ECO:0000256" key="1">
    <source>
        <dbReference type="SAM" id="MobiDB-lite"/>
    </source>
</evidence>
<keyword evidence="2" id="KW-0472">Membrane</keyword>
<comment type="caution">
    <text evidence="3">The sequence shown here is derived from an EMBL/GenBank/DDBJ whole genome shotgun (WGS) entry which is preliminary data.</text>
</comment>
<feature type="compositionally biased region" description="Basic and acidic residues" evidence="1">
    <location>
        <begin position="157"/>
        <end position="166"/>
    </location>
</feature>
<keyword evidence="2" id="KW-0812">Transmembrane</keyword>
<proteinExistence type="predicted"/>
<accession>A0A511HQ36</accession>
<feature type="transmembrane region" description="Helical" evidence="2">
    <location>
        <begin position="70"/>
        <end position="90"/>
    </location>
</feature>
<name>A0A511HQ36_9BACT</name>
<evidence type="ECO:0000313" key="3">
    <source>
        <dbReference type="EMBL" id="GEL74609.1"/>
    </source>
</evidence>
<feature type="transmembrane region" description="Helical" evidence="2">
    <location>
        <begin position="31"/>
        <end position="49"/>
    </location>
</feature>
<protein>
    <submittedName>
        <fullName evidence="3">Uncharacterized protein</fullName>
    </submittedName>
</protein>
<dbReference type="EMBL" id="BJVY01000051">
    <property type="protein sequence ID" value="GEL74609.1"/>
    <property type="molecule type" value="Genomic_DNA"/>
</dbReference>
<dbReference type="Proteomes" id="UP000321224">
    <property type="component" value="Unassembled WGS sequence"/>
</dbReference>
<organism evidence="3 4">
    <name type="scientific">Myxococcus virescens</name>
    <dbReference type="NCBI Taxonomy" id="83456"/>
    <lineage>
        <taxon>Bacteria</taxon>
        <taxon>Pseudomonadati</taxon>
        <taxon>Myxococcota</taxon>
        <taxon>Myxococcia</taxon>
        <taxon>Myxococcales</taxon>
        <taxon>Cystobacterineae</taxon>
        <taxon>Myxococcaceae</taxon>
        <taxon>Myxococcus</taxon>
    </lineage>
</organism>
<feature type="region of interest" description="Disordered" evidence="1">
    <location>
        <begin position="142"/>
        <end position="166"/>
    </location>
</feature>
<sequence>MTAAAAGARWKFPEWKLPSDLGQLFSSTLDLGAIAIGFLATAKAVLLSIQGSPAVTKMRGTGLYEGLLRFILRAIQATFTLAAYSLVAIFLEKAFDHSTLKWQLVVLIWIFLVVTAGLACYRVIDVFFTILSPRDISTLAPKEQSSSATPLTILPPSRKEPMQGDN</sequence>
<gene>
    <name evidence="3" type="ORF">MVI01_63930</name>
</gene>
<reference evidence="3 4" key="1">
    <citation type="submission" date="2019-07" db="EMBL/GenBank/DDBJ databases">
        <title>Whole genome shotgun sequence of Myxococcus virescens NBRC 100334.</title>
        <authorList>
            <person name="Hosoyama A."/>
            <person name="Uohara A."/>
            <person name="Ohji S."/>
            <person name="Ichikawa N."/>
        </authorList>
    </citation>
    <scope>NUCLEOTIDE SEQUENCE [LARGE SCALE GENOMIC DNA]</scope>
    <source>
        <strain evidence="3 4">NBRC 100334</strain>
    </source>
</reference>
<evidence type="ECO:0000256" key="2">
    <source>
        <dbReference type="SAM" id="Phobius"/>
    </source>
</evidence>
<dbReference type="AlphaFoldDB" id="A0A511HQ36"/>